<keyword evidence="4" id="KW-0413">Isomerase</keyword>
<name>A0ABQ8CW82_BRANA</name>
<feature type="domain" description="NAD(P)-binding" evidence="5">
    <location>
        <begin position="10"/>
        <end position="309"/>
    </location>
</feature>
<dbReference type="InterPro" id="IPR005886">
    <property type="entry name" value="UDP_G4E"/>
</dbReference>
<comment type="cofactor">
    <cofactor evidence="1">
        <name>NAD(+)</name>
        <dbReference type="ChEBI" id="CHEBI:57540"/>
    </cofactor>
</comment>
<dbReference type="NCBIfam" id="TIGR01179">
    <property type="entry name" value="galE"/>
    <property type="match status" value="1"/>
</dbReference>
<dbReference type="Gene3D" id="3.40.50.720">
    <property type="entry name" value="NAD(P)-binding Rossmann-like Domain"/>
    <property type="match status" value="1"/>
</dbReference>
<evidence type="ECO:0000313" key="7">
    <source>
        <dbReference type="Proteomes" id="UP000824890"/>
    </source>
</evidence>
<evidence type="ECO:0000259" key="5">
    <source>
        <dbReference type="Pfam" id="PF16363"/>
    </source>
</evidence>
<dbReference type="InterPro" id="IPR036291">
    <property type="entry name" value="NAD(P)-bd_dom_sf"/>
</dbReference>
<dbReference type="CDD" id="cd05247">
    <property type="entry name" value="UDP_G4E_1_SDR_e"/>
    <property type="match status" value="1"/>
</dbReference>
<proteinExistence type="inferred from homology"/>
<dbReference type="Pfam" id="PF16363">
    <property type="entry name" value="GDP_Man_Dehyd"/>
    <property type="match status" value="1"/>
</dbReference>
<keyword evidence="7" id="KW-1185">Reference proteome</keyword>
<dbReference type="Gene3D" id="3.90.25.10">
    <property type="entry name" value="UDP-galactose 4-epimerase, domain 1"/>
    <property type="match status" value="1"/>
</dbReference>
<dbReference type="PANTHER" id="PTHR43725">
    <property type="entry name" value="UDP-GLUCOSE 4-EPIMERASE"/>
    <property type="match status" value="1"/>
</dbReference>
<dbReference type="SUPFAM" id="SSF51735">
    <property type="entry name" value="NAD(P)-binding Rossmann-fold domains"/>
    <property type="match status" value="1"/>
</dbReference>
<dbReference type="EMBL" id="JAGKQM010000006">
    <property type="protein sequence ID" value="KAH0921357.1"/>
    <property type="molecule type" value="Genomic_DNA"/>
</dbReference>
<dbReference type="Proteomes" id="UP000824890">
    <property type="component" value="Unassembled WGS sequence"/>
</dbReference>
<reference evidence="6 7" key="1">
    <citation type="submission" date="2021-05" db="EMBL/GenBank/DDBJ databases">
        <title>Genome Assembly of Synthetic Allotetraploid Brassica napus Reveals Homoeologous Exchanges between Subgenomes.</title>
        <authorList>
            <person name="Davis J.T."/>
        </authorList>
    </citation>
    <scope>NUCLEOTIDE SEQUENCE [LARGE SCALE GENOMIC DNA]</scope>
    <source>
        <strain evidence="7">cv. Da-Ae</strain>
        <tissue evidence="6">Seedling</tissue>
    </source>
</reference>
<comment type="similarity">
    <text evidence="2">Belongs to the NAD(P)-dependent epimerase/dehydratase family.</text>
</comment>
<sequence>MDSSMEQNILVTGGAGFIGTHTVVKLLKEGFKVSIIDNLDNSVLEAVDRVRELVGPNLSKKLEFNLGDLRNKEDIEKLFSKQRFDAVIHFAALKGVGESVGIPRRYYDNNLVGTINLYETMSKYNCKMMVFSSSATVYGEPKKIPCLFLEEIARDIHRAEPEWRIVLLRYFNPVGAHESGRIGEDPKGIPNNLMPYIQQVAVGRQPELNVYGHDYPTKDGSAVRDYIHVMDLADGHIAALRKLFTDPKIGCTAYNLGTGRGTSVLEMVAAFEKASGKKIPMKVCPRRPGDSTVVYASTEKAEKELGWKRLSCRVLECLSKVSRLDLVALATVSRSHRFVAESRDLRAIRYRLGKLEPYLYVYMHMYPEDPCPRWFVLHPMQHRLKPVHHSSFLHPAPLAGSCFVKTAWGVYCIGGLMNDGKPTSEVTFFSAIDHLVYRATPMKMARSGASASLIDKKI</sequence>
<gene>
    <name evidence="6" type="ORF">HID58_021375</name>
</gene>
<evidence type="ECO:0000256" key="3">
    <source>
        <dbReference type="ARBA" id="ARBA00023027"/>
    </source>
</evidence>
<dbReference type="PANTHER" id="PTHR43725:SF26">
    <property type="entry name" value="UDP-GLUCOSE 4-EPIMERASE"/>
    <property type="match status" value="1"/>
</dbReference>
<evidence type="ECO:0000313" key="6">
    <source>
        <dbReference type="EMBL" id="KAH0921357.1"/>
    </source>
</evidence>
<accession>A0ABQ8CW82</accession>
<dbReference type="InterPro" id="IPR016040">
    <property type="entry name" value="NAD(P)-bd_dom"/>
</dbReference>
<evidence type="ECO:0000256" key="1">
    <source>
        <dbReference type="ARBA" id="ARBA00001911"/>
    </source>
</evidence>
<dbReference type="SUPFAM" id="SSF117281">
    <property type="entry name" value="Kelch motif"/>
    <property type="match status" value="1"/>
</dbReference>
<evidence type="ECO:0000256" key="4">
    <source>
        <dbReference type="ARBA" id="ARBA00023235"/>
    </source>
</evidence>
<organism evidence="6 7">
    <name type="scientific">Brassica napus</name>
    <name type="common">Rape</name>
    <dbReference type="NCBI Taxonomy" id="3708"/>
    <lineage>
        <taxon>Eukaryota</taxon>
        <taxon>Viridiplantae</taxon>
        <taxon>Streptophyta</taxon>
        <taxon>Embryophyta</taxon>
        <taxon>Tracheophyta</taxon>
        <taxon>Spermatophyta</taxon>
        <taxon>Magnoliopsida</taxon>
        <taxon>eudicotyledons</taxon>
        <taxon>Gunneridae</taxon>
        <taxon>Pentapetalae</taxon>
        <taxon>rosids</taxon>
        <taxon>malvids</taxon>
        <taxon>Brassicales</taxon>
        <taxon>Brassicaceae</taxon>
        <taxon>Brassiceae</taxon>
        <taxon>Brassica</taxon>
    </lineage>
</organism>
<evidence type="ECO:0000256" key="2">
    <source>
        <dbReference type="ARBA" id="ARBA00007637"/>
    </source>
</evidence>
<comment type="caution">
    <text evidence="6">The sequence shown here is derived from an EMBL/GenBank/DDBJ whole genome shotgun (WGS) entry which is preliminary data.</text>
</comment>
<dbReference type="InterPro" id="IPR015915">
    <property type="entry name" value="Kelch-typ_b-propeller"/>
</dbReference>
<protein>
    <recommendedName>
        <fullName evidence="5">NAD(P)-binding domain-containing protein</fullName>
    </recommendedName>
</protein>
<keyword evidence="3" id="KW-0520">NAD</keyword>